<dbReference type="Proteomes" id="UP000292695">
    <property type="component" value="Unassembled WGS sequence"/>
</dbReference>
<keyword evidence="3" id="KW-1185">Reference proteome</keyword>
<evidence type="ECO:0000256" key="1">
    <source>
        <dbReference type="SAM" id="MobiDB-lite"/>
    </source>
</evidence>
<sequence length="69" mass="7849">MAHYNQKGRKNQEKRADKPEPAKGHRGNQRESNREGHEAGDKRRGVDKGGERGDQRRTGNQNKRGGQSR</sequence>
<feature type="compositionally biased region" description="Basic and acidic residues" evidence="1">
    <location>
        <begin position="10"/>
        <end position="57"/>
    </location>
</feature>
<protein>
    <submittedName>
        <fullName evidence="2">Uncharacterized protein</fullName>
    </submittedName>
</protein>
<comment type="caution">
    <text evidence="2">The sequence shown here is derived from an EMBL/GenBank/DDBJ whole genome shotgun (WGS) entry which is preliminary data.</text>
</comment>
<proteinExistence type="predicted"/>
<evidence type="ECO:0000313" key="3">
    <source>
        <dbReference type="Proteomes" id="UP000292695"/>
    </source>
</evidence>
<organism evidence="2 3">
    <name type="scientific">Kribbella sindirgiensis</name>
    <dbReference type="NCBI Taxonomy" id="1124744"/>
    <lineage>
        <taxon>Bacteria</taxon>
        <taxon>Bacillati</taxon>
        <taxon>Actinomycetota</taxon>
        <taxon>Actinomycetes</taxon>
        <taxon>Propionibacteriales</taxon>
        <taxon>Kribbellaceae</taxon>
        <taxon>Kribbella</taxon>
    </lineage>
</organism>
<accession>A0A4R0IYR6</accession>
<gene>
    <name evidence="2" type="ORF">E0H50_09405</name>
</gene>
<dbReference type="AlphaFoldDB" id="A0A4R0IYR6"/>
<feature type="region of interest" description="Disordered" evidence="1">
    <location>
        <begin position="1"/>
        <end position="69"/>
    </location>
</feature>
<evidence type="ECO:0000313" key="2">
    <source>
        <dbReference type="EMBL" id="TCC36896.1"/>
    </source>
</evidence>
<reference evidence="2 3" key="1">
    <citation type="submission" date="2019-02" db="EMBL/GenBank/DDBJ databases">
        <title>Kribbella capetownensis sp. nov. and Kribbella speibonae sp. nov., isolated from soil.</title>
        <authorList>
            <person name="Curtis S.M."/>
            <person name="Norton I."/>
            <person name="Everest G.J."/>
            <person name="Meyers P.R."/>
        </authorList>
    </citation>
    <scope>NUCLEOTIDE SEQUENCE [LARGE SCALE GENOMIC DNA]</scope>
    <source>
        <strain evidence="2 3">DSM 27082</strain>
    </source>
</reference>
<dbReference type="EMBL" id="SJKA01000003">
    <property type="protein sequence ID" value="TCC36896.1"/>
    <property type="molecule type" value="Genomic_DNA"/>
</dbReference>
<feature type="compositionally biased region" description="Polar residues" evidence="1">
    <location>
        <begin position="58"/>
        <end position="69"/>
    </location>
</feature>
<dbReference type="RefSeq" id="WP_131286244.1">
    <property type="nucleotide sequence ID" value="NZ_SJKA01000003.1"/>
</dbReference>
<name>A0A4R0IYR6_9ACTN</name>